<organism evidence="2 3">
    <name type="scientific">Methylobacterium gossipiicola</name>
    <dbReference type="NCBI Taxonomy" id="582675"/>
    <lineage>
        <taxon>Bacteria</taxon>
        <taxon>Pseudomonadati</taxon>
        <taxon>Pseudomonadota</taxon>
        <taxon>Alphaproteobacteria</taxon>
        <taxon>Hyphomicrobiales</taxon>
        <taxon>Methylobacteriaceae</taxon>
        <taxon>Methylobacterium</taxon>
    </lineage>
</organism>
<dbReference type="AlphaFoldDB" id="A0A1I2TKQ0"/>
<evidence type="ECO:0000313" key="2">
    <source>
        <dbReference type="EMBL" id="SFG65504.1"/>
    </source>
</evidence>
<feature type="region of interest" description="Disordered" evidence="1">
    <location>
        <begin position="69"/>
        <end position="89"/>
    </location>
</feature>
<protein>
    <submittedName>
        <fullName evidence="2">Uncharacterized protein</fullName>
    </submittedName>
</protein>
<keyword evidence="3" id="KW-1185">Reference proteome</keyword>
<accession>A0A1I2TKQ0</accession>
<feature type="region of interest" description="Disordered" evidence="1">
    <location>
        <begin position="1"/>
        <end position="29"/>
    </location>
</feature>
<dbReference type="EMBL" id="FOPM01000007">
    <property type="protein sequence ID" value="SFG65504.1"/>
    <property type="molecule type" value="Genomic_DNA"/>
</dbReference>
<gene>
    <name evidence="2" type="ORF">SAMN05192565_107182</name>
</gene>
<evidence type="ECO:0000256" key="1">
    <source>
        <dbReference type="SAM" id="MobiDB-lite"/>
    </source>
</evidence>
<dbReference type="Proteomes" id="UP000199229">
    <property type="component" value="Unassembled WGS sequence"/>
</dbReference>
<proteinExistence type="predicted"/>
<sequence length="89" mass="10036">MRRRRTPWQGRTEPNSKPTARSGKRLPTPVIDRSGFYGFRTQGLERVLSSRVLADAKNKIAEARAMAQKTSCEGEGQLRPYPALQKQGH</sequence>
<reference evidence="3" key="1">
    <citation type="submission" date="2016-10" db="EMBL/GenBank/DDBJ databases">
        <authorList>
            <person name="Varghese N."/>
            <person name="Submissions S."/>
        </authorList>
    </citation>
    <scope>NUCLEOTIDE SEQUENCE [LARGE SCALE GENOMIC DNA]</scope>
    <source>
        <strain evidence="3">Gh-105</strain>
    </source>
</reference>
<evidence type="ECO:0000313" key="3">
    <source>
        <dbReference type="Proteomes" id="UP000199229"/>
    </source>
</evidence>
<name>A0A1I2TKQ0_9HYPH</name>